<gene>
    <name evidence="2" type="ORF">POM88_019529</name>
</gene>
<keyword evidence="3" id="KW-1185">Reference proteome</keyword>
<dbReference type="PANTHER" id="PTHR30411:SF4">
    <property type="entry name" value="YBAK_AMINOACYL-TRNA SYNTHETASE-ASSOCIATED DOMAIN-CONTAINING PROTEIN"/>
    <property type="match status" value="1"/>
</dbReference>
<proteinExistence type="predicted"/>
<protein>
    <submittedName>
        <fullName evidence="2">YbaK/aminoacyl-tRNA synthetase-associated domain-containing protein</fullName>
    </submittedName>
</protein>
<accession>A0AAD8IB25</accession>
<dbReference type="Proteomes" id="UP001237642">
    <property type="component" value="Unassembled WGS sequence"/>
</dbReference>
<reference evidence="2" key="2">
    <citation type="submission" date="2023-05" db="EMBL/GenBank/DDBJ databases">
        <authorList>
            <person name="Schelkunov M.I."/>
        </authorList>
    </citation>
    <scope>NUCLEOTIDE SEQUENCE</scope>
    <source>
        <strain evidence="2">Hsosn_3</strain>
        <tissue evidence="2">Leaf</tissue>
    </source>
</reference>
<dbReference type="GO" id="GO:0002161">
    <property type="term" value="F:aminoacyl-tRNA deacylase activity"/>
    <property type="evidence" value="ECO:0007669"/>
    <property type="project" value="InterPro"/>
</dbReference>
<sequence>MTEETALTELEQLQTRILQRITDLELRAGLPQPYTSPNDDVSVTEKRLSSILLSNGVNYFAFKQVGFDFYDLSLELRRDALCAPSVHHLCKSIVMVNTRAPSSVTDCSNRNLSKYYIIIVQYTARCNMKNVKNFLYSLNNGKIPRMKFNLLLAPEEVSELLTGYVRNGVTCIGMKTDIPIIMDEAILKLDPDFFWLGGGEIDLKLGIRTSEFVNYLNPFIVDCSSS</sequence>
<comment type="caution">
    <text evidence="2">The sequence shown here is derived from an EMBL/GenBank/DDBJ whole genome shotgun (WGS) entry which is preliminary data.</text>
</comment>
<dbReference type="PANTHER" id="PTHR30411">
    <property type="entry name" value="CYTOPLASMIC PROTEIN"/>
    <property type="match status" value="1"/>
</dbReference>
<evidence type="ECO:0000313" key="3">
    <source>
        <dbReference type="Proteomes" id="UP001237642"/>
    </source>
</evidence>
<reference evidence="2" key="1">
    <citation type="submission" date="2023-02" db="EMBL/GenBank/DDBJ databases">
        <title>Genome of toxic invasive species Heracleum sosnowskyi carries increased number of genes despite the absence of recent whole-genome duplications.</title>
        <authorList>
            <person name="Schelkunov M."/>
            <person name="Shtratnikova V."/>
            <person name="Makarenko M."/>
            <person name="Klepikova A."/>
            <person name="Omelchenko D."/>
            <person name="Novikova G."/>
            <person name="Obukhova E."/>
            <person name="Bogdanov V."/>
            <person name="Penin A."/>
            <person name="Logacheva M."/>
        </authorList>
    </citation>
    <scope>NUCLEOTIDE SEQUENCE</scope>
    <source>
        <strain evidence="2">Hsosn_3</strain>
        <tissue evidence="2">Leaf</tissue>
    </source>
</reference>
<evidence type="ECO:0000259" key="1">
    <source>
        <dbReference type="Pfam" id="PF04073"/>
    </source>
</evidence>
<dbReference type="InterPro" id="IPR007214">
    <property type="entry name" value="YbaK/aa-tRNA-synth-assoc-dom"/>
</dbReference>
<feature type="domain" description="YbaK/aminoacyl-tRNA synthetase-associated" evidence="1">
    <location>
        <begin position="87"/>
        <end position="212"/>
    </location>
</feature>
<dbReference type="CDD" id="cd04332">
    <property type="entry name" value="YbaK_like"/>
    <property type="match status" value="1"/>
</dbReference>
<evidence type="ECO:0000313" key="2">
    <source>
        <dbReference type="EMBL" id="KAK1381794.1"/>
    </source>
</evidence>
<dbReference type="Gene3D" id="3.90.960.10">
    <property type="entry name" value="YbaK/aminoacyl-tRNA synthetase-associated domain"/>
    <property type="match status" value="1"/>
</dbReference>
<dbReference type="EMBL" id="JAUIZM010000005">
    <property type="protein sequence ID" value="KAK1381794.1"/>
    <property type="molecule type" value="Genomic_DNA"/>
</dbReference>
<dbReference type="InterPro" id="IPR036754">
    <property type="entry name" value="YbaK/aa-tRNA-synt-asso_dom_sf"/>
</dbReference>
<name>A0AAD8IB25_9APIA</name>
<dbReference type="Pfam" id="PF04073">
    <property type="entry name" value="tRNA_edit"/>
    <property type="match status" value="1"/>
</dbReference>
<dbReference type="AlphaFoldDB" id="A0AAD8IB25"/>
<dbReference type="SUPFAM" id="SSF55826">
    <property type="entry name" value="YbaK/ProRS associated domain"/>
    <property type="match status" value="1"/>
</dbReference>
<organism evidence="2 3">
    <name type="scientific">Heracleum sosnowskyi</name>
    <dbReference type="NCBI Taxonomy" id="360622"/>
    <lineage>
        <taxon>Eukaryota</taxon>
        <taxon>Viridiplantae</taxon>
        <taxon>Streptophyta</taxon>
        <taxon>Embryophyta</taxon>
        <taxon>Tracheophyta</taxon>
        <taxon>Spermatophyta</taxon>
        <taxon>Magnoliopsida</taxon>
        <taxon>eudicotyledons</taxon>
        <taxon>Gunneridae</taxon>
        <taxon>Pentapetalae</taxon>
        <taxon>asterids</taxon>
        <taxon>campanulids</taxon>
        <taxon>Apiales</taxon>
        <taxon>Apiaceae</taxon>
        <taxon>Apioideae</taxon>
        <taxon>apioid superclade</taxon>
        <taxon>Tordylieae</taxon>
        <taxon>Tordyliinae</taxon>
        <taxon>Heracleum</taxon>
    </lineage>
</organism>